<evidence type="ECO:0000256" key="2">
    <source>
        <dbReference type="ARBA" id="ARBA00022771"/>
    </source>
</evidence>
<dbReference type="SMART" id="SM00249">
    <property type="entry name" value="PHD"/>
    <property type="match status" value="1"/>
</dbReference>
<comment type="caution">
    <text evidence="5">The sequence shown here is derived from an EMBL/GenBank/DDBJ whole genome shotgun (WGS) entry which is preliminary data.</text>
</comment>
<dbReference type="InterPro" id="IPR001965">
    <property type="entry name" value="Znf_PHD"/>
</dbReference>
<dbReference type="InterPro" id="IPR019787">
    <property type="entry name" value="Znf_PHD-finger"/>
</dbReference>
<dbReference type="InterPro" id="IPR058054">
    <property type="entry name" value="Znf_MS1-like"/>
</dbReference>
<evidence type="ECO:0000313" key="6">
    <source>
        <dbReference type="Proteomes" id="UP000467840"/>
    </source>
</evidence>
<keyword evidence="2" id="KW-0863">Zinc-finger</keyword>
<name>A0A6A6L780_HEVBR</name>
<dbReference type="EMBL" id="JAAGAX010000013">
    <property type="protein sequence ID" value="KAF2295509.1"/>
    <property type="molecule type" value="Genomic_DNA"/>
</dbReference>
<proteinExistence type="predicted"/>
<dbReference type="InterPro" id="IPR019786">
    <property type="entry name" value="Zinc_finger_PHD-type_CS"/>
</dbReference>
<dbReference type="PANTHER" id="PTHR46201:SF9">
    <property type="entry name" value="PHD FINGER PROTEIN MALE MEIOCYTE DEATH 1"/>
    <property type="match status" value="1"/>
</dbReference>
<keyword evidence="1" id="KW-0479">Metal-binding</keyword>
<dbReference type="SUPFAM" id="SSF57903">
    <property type="entry name" value="FYVE/PHD zinc finger"/>
    <property type="match status" value="1"/>
</dbReference>
<reference evidence="5 6" key="1">
    <citation type="journal article" date="2020" name="Mol. Plant">
        <title>The Chromosome-Based Rubber Tree Genome Provides New Insights into Spurge Genome Evolution and Rubber Biosynthesis.</title>
        <authorList>
            <person name="Liu J."/>
            <person name="Shi C."/>
            <person name="Shi C.C."/>
            <person name="Li W."/>
            <person name="Zhang Q.J."/>
            <person name="Zhang Y."/>
            <person name="Li K."/>
            <person name="Lu H.F."/>
            <person name="Shi C."/>
            <person name="Zhu S.T."/>
            <person name="Xiao Z.Y."/>
            <person name="Nan H."/>
            <person name="Yue Y."/>
            <person name="Zhu X.G."/>
            <person name="Wu Y."/>
            <person name="Hong X.N."/>
            <person name="Fan G.Y."/>
            <person name="Tong Y."/>
            <person name="Zhang D."/>
            <person name="Mao C.L."/>
            <person name="Liu Y.L."/>
            <person name="Hao S.J."/>
            <person name="Liu W.Q."/>
            <person name="Lv M.Q."/>
            <person name="Zhang H.B."/>
            <person name="Liu Y."/>
            <person name="Hu-Tang G.R."/>
            <person name="Wang J.P."/>
            <person name="Wang J.H."/>
            <person name="Sun Y.H."/>
            <person name="Ni S.B."/>
            <person name="Chen W.B."/>
            <person name="Zhang X.C."/>
            <person name="Jiao Y.N."/>
            <person name="Eichler E.E."/>
            <person name="Li G.H."/>
            <person name="Liu X."/>
            <person name="Gao L.Z."/>
        </authorList>
    </citation>
    <scope>NUCLEOTIDE SEQUENCE [LARGE SCALE GENOMIC DNA]</scope>
    <source>
        <strain evidence="6">cv. GT1</strain>
        <tissue evidence="5">Leaf</tissue>
    </source>
</reference>
<dbReference type="Gene3D" id="3.30.40.10">
    <property type="entry name" value="Zinc/RING finger domain, C3HC4 (zinc finger)"/>
    <property type="match status" value="1"/>
</dbReference>
<evidence type="ECO:0000313" key="5">
    <source>
        <dbReference type="EMBL" id="KAF2295509.1"/>
    </source>
</evidence>
<gene>
    <name evidence="5" type="ORF">GH714_033092</name>
</gene>
<keyword evidence="6" id="KW-1185">Reference proteome</keyword>
<sequence>MNNVIVGTHIVRRAVNPTTKILEYSIDELDGGIRPVRVAEPEADVVPEPLPVLPLVPGADLYVTEIDRMEELEDWELLFGAVESGAELFMRGDGMDLNTELRYEGGPDNWKVRCECGAQDDDGERMVACDICEVWQHTRCNGIEDSGTVPPLFICTGCCESLGHSRGEPQEEVDNSDDLLMIPANEYVAQFLE</sequence>
<organism evidence="5 6">
    <name type="scientific">Hevea brasiliensis</name>
    <name type="common">Para rubber tree</name>
    <name type="synonym">Siphonia brasiliensis</name>
    <dbReference type="NCBI Taxonomy" id="3981"/>
    <lineage>
        <taxon>Eukaryota</taxon>
        <taxon>Viridiplantae</taxon>
        <taxon>Streptophyta</taxon>
        <taxon>Embryophyta</taxon>
        <taxon>Tracheophyta</taxon>
        <taxon>Spermatophyta</taxon>
        <taxon>Magnoliopsida</taxon>
        <taxon>eudicotyledons</taxon>
        <taxon>Gunneridae</taxon>
        <taxon>Pentapetalae</taxon>
        <taxon>rosids</taxon>
        <taxon>fabids</taxon>
        <taxon>Malpighiales</taxon>
        <taxon>Euphorbiaceae</taxon>
        <taxon>Crotonoideae</taxon>
        <taxon>Micrandreae</taxon>
        <taxon>Hevea</taxon>
    </lineage>
</organism>
<accession>A0A6A6L780</accession>
<dbReference type="AlphaFoldDB" id="A0A6A6L780"/>
<dbReference type="PANTHER" id="PTHR46201">
    <property type="entry name" value="PHD FINGER PROTEIN MALE MEIOCYTE DEATH 1-RELATED"/>
    <property type="match status" value="1"/>
</dbReference>
<evidence type="ECO:0000256" key="3">
    <source>
        <dbReference type="ARBA" id="ARBA00022833"/>
    </source>
</evidence>
<dbReference type="InterPro" id="IPR011011">
    <property type="entry name" value="Znf_FYVE_PHD"/>
</dbReference>
<evidence type="ECO:0000256" key="1">
    <source>
        <dbReference type="ARBA" id="ARBA00022723"/>
    </source>
</evidence>
<dbReference type="Proteomes" id="UP000467840">
    <property type="component" value="Chromosome 7"/>
</dbReference>
<dbReference type="PROSITE" id="PS01359">
    <property type="entry name" value="ZF_PHD_1"/>
    <property type="match status" value="1"/>
</dbReference>
<feature type="domain" description="Zinc finger PHD-type" evidence="4">
    <location>
        <begin position="113"/>
        <end position="159"/>
    </location>
</feature>
<dbReference type="GO" id="GO:0008270">
    <property type="term" value="F:zinc ion binding"/>
    <property type="evidence" value="ECO:0007669"/>
    <property type="project" value="UniProtKB-KW"/>
</dbReference>
<keyword evidence="3" id="KW-0862">Zinc</keyword>
<dbReference type="CDD" id="cd15556">
    <property type="entry name" value="PHD_MMD1_like"/>
    <property type="match status" value="1"/>
</dbReference>
<evidence type="ECO:0000259" key="4">
    <source>
        <dbReference type="SMART" id="SM00249"/>
    </source>
</evidence>
<dbReference type="Pfam" id="PF25874">
    <property type="entry name" value="WHD_plant_repro"/>
    <property type="match status" value="1"/>
</dbReference>
<dbReference type="InterPro" id="IPR013083">
    <property type="entry name" value="Znf_RING/FYVE/PHD"/>
</dbReference>
<dbReference type="Pfam" id="PF00628">
    <property type="entry name" value="PHD"/>
    <property type="match status" value="1"/>
</dbReference>
<dbReference type="InterPro" id="IPR059080">
    <property type="entry name" value="WHD_PTC1"/>
</dbReference>
<protein>
    <recommendedName>
        <fullName evidence="4">Zinc finger PHD-type domain-containing protein</fullName>
    </recommendedName>
</protein>